<evidence type="ECO:0000313" key="9">
    <source>
        <dbReference type="Proteomes" id="UP001412067"/>
    </source>
</evidence>
<evidence type="ECO:0000256" key="4">
    <source>
        <dbReference type="ARBA" id="ARBA00022801"/>
    </source>
</evidence>
<evidence type="ECO:0000313" key="8">
    <source>
        <dbReference type="EMBL" id="KAK8955182.1"/>
    </source>
</evidence>
<evidence type="ECO:0000256" key="1">
    <source>
        <dbReference type="ARBA" id="ARBA00001255"/>
    </source>
</evidence>
<dbReference type="EC" id="3.2.1.22" evidence="2"/>
<evidence type="ECO:0000256" key="6">
    <source>
        <dbReference type="SAM" id="MobiDB-lite"/>
    </source>
</evidence>
<keyword evidence="9" id="KW-1185">Reference proteome</keyword>
<dbReference type="EMBL" id="JBBWWR010000013">
    <property type="protein sequence ID" value="KAK8955182.1"/>
    <property type="molecule type" value="Genomic_DNA"/>
</dbReference>
<feature type="region of interest" description="Disordered" evidence="6">
    <location>
        <begin position="1"/>
        <end position="47"/>
    </location>
</feature>
<keyword evidence="4" id="KW-0378">Hydrolase</keyword>
<dbReference type="InterPro" id="IPR002241">
    <property type="entry name" value="Glyco_hydro_27"/>
</dbReference>
<organism evidence="8 9">
    <name type="scientific">Platanthera guangdongensis</name>
    <dbReference type="NCBI Taxonomy" id="2320717"/>
    <lineage>
        <taxon>Eukaryota</taxon>
        <taxon>Viridiplantae</taxon>
        <taxon>Streptophyta</taxon>
        <taxon>Embryophyta</taxon>
        <taxon>Tracheophyta</taxon>
        <taxon>Spermatophyta</taxon>
        <taxon>Magnoliopsida</taxon>
        <taxon>Liliopsida</taxon>
        <taxon>Asparagales</taxon>
        <taxon>Orchidaceae</taxon>
        <taxon>Orchidoideae</taxon>
        <taxon>Orchideae</taxon>
        <taxon>Orchidinae</taxon>
        <taxon>Platanthera</taxon>
    </lineage>
</organism>
<dbReference type="Proteomes" id="UP001412067">
    <property type="component" value="Unassembled WGS sequence"/>
</dbReference>
<keyword evidence="3" id="KW-0732">Signal</keyword>
<comment type="caution">
    <text evidence="8">The sequence shown here is derived from an EMBL/GenBank/DDBJ whole genome shotgun (WGS) entry which is preliminary data.</text>
</comment>
<feature type="domain" description="Alpha galactosidase C-terminal" evidence="7">
    <location>
        <begin position="78"/>
        <end position="128"/>
    </location>
</feature>
<evidence type="ECO:0000256" key="2">
    <source>
        <dbReference type="ARBA" id="ARBA00012755"/>
    </source>
</evidence>
<keyword evidence="5" id="KW-0326">Glycosidase</keyword>
<evidence type="ECO:0000256" key="3">
    <source>
        <dbReference type="ARBA" id="ARBA00022729"/>
    </source>
</evidence>
<dbReference type="PANTHER" id="PTHR11452">
    <property type="entry name" value="ALPHA-GALACTOSIDASE/ALPHA-N-ACETYLGALACTOSAMINIDASE"/>
    <property type="match status" value="1"/>
</dbReference>
<dbReference type="Gene3D" id="2.60.40.1180">
    <property type="entry name" value="Golgi alpha-mannosidase II"/>
    <property type="match status" value="1"/>
</dbReference>
<proteinExistence type="predicted"/>
<gene>
    <name evidence="8" type="ORF">KSP40_PGU001556</name>
</gene>
<dbReference type="PANTHER" id="PTHR11452:SF75">
    <property type="entry name" value="ALPHA-GALACTOSIDASE MEL1"/>
    <property type="match status" value="1"/>
</dbReference>
<dbReference type="Pfam" id="PF17801">
    <property type="entry name" value="Melibiase_C"/>
    <property type="match status" value="1"/>
</dbReference>
<sequence length="283" mass="31602">MPSTRSSKRRVRPDDLDSPRSRNIQRKPKNRRHQKGNKSKEPPGRRVKTCLSDATLGFSADALGVQGRKLSVTGNNNCSQVWAGPLTGKRAVVILWNRCSESVEITANWETIGLHASTTFSVRDLWKKLCRRTLETPPQSVMPCWFLPRQRSTPFVLSSTQHCHLLHPGEEEHYFPRCFFLHCYLRNSSRTSSSAALLLRCAPLHKLSPAPASHCTTEVFFLLCFLELTRATPRRRPAHNSSWRHSCGLLRATLPGAAAAEFLPRATPNALPAGLPRAVTAAP</sequence>
<evidence type="ECO:0000259" key="7">
    <source>
        <dbReference type="Pfam" id="PF17801"/>
    </source>
</evidence>
<dbReference type="InterPro" id="IPR041233">
    <property type="entry name" value="Melibiase_C"/>
</dbReference>
<evidence type="ECO:0000256" key="5">
    <source>
        <dbReference type="ARBA" id="ARBA00023295"/>
    </source>
</evidence>
<name>A0ABR2LZA1_9ASPA</name>
<protein>
    <recommendedName>
        <fullName evidence="2">alpha-galactosidase</fullName>
        <ecNumber evidence="2">3.2.1.22</ecNumber>
    </recommendedName>
</protein>
<comment type="catalytic activity">
    <reaction evidence="1">
        <text>Hydrolysis of terminal, non-reducing alpha-D-galactose residues in alpha-D-galactosides, including galactose oligosaccharides, galactomannans and galactolipids.</text>
        <dbReference type="EC" id="3.2.1.22"/>
    </reaction>
</comment>
<dbReference type="SUPFAM" id="SSF51011">
    <property type="entry name" value="Glycosyl hydrolase domain"/>
    <property type="match status" value="1"/>
</dbReference>
<accession>A0ABR2LZA1</accession>
<dbReference type="InterPro" id="IPR013780">
    <property type="entry name" value="Glyco_hydro_b"/>
</dbReference>
<feature type="compositionally biased region" description="Basic residues" evidence="6">
    <location>
        <begin position="1"/>
        <end position="11"/>
    </location>
</feature>
<reference evidence="8 9" key="1">
    <citation type="journal article" date="2022" name="Nat. Plants">
        <title>Genomes of leafy and leafless Platanthera orchids illuminate the evolution of mycoheterotrophy.</title>
        <authorList>
            <person name="Li M.H."/>
            <person name="Liu K.W."/>
            <person name="Li Z."/>
            <person name="Lu H.C."/>
            <person name="Ye Q.L."/>
            <person name="Zhang D."/>
            <person name="Wang J.Y."/>
            <person name="Li Y.F."/>
            <person name="Zhong Z.M."/>
            <person name="Liu X."/>
            <person name="Yu X."/>
            <person name="Liu D.K."/>
            <person name="Tu X.D."/>
            <person name="Liu B."/>
            <person name="Hao Y."/>
            <person name="Liao X.Y."/>
            <person name="Jiang Y.T."/>
            <person name="Sun W.H."/>
            <person name="Chen J."/>
            <person name="Chen Y.Q."/>
            <person name="Ai Y."/>
            <person name="Zhai J.W."/>
            <person name="Wu S.S."/>
            <person name="Zhou Z."/>
            <person name="Hsiao Y.Y."/>
            <person name="Wu W.L."/>
            <person name="Chen Y.Y."/>
            <person name="Lin Y.F."/>
            <person name="Hsu J.L."/>
            <person name="Li C.Y."/>
            <person name="Wang Z.W."/>
            <person name="Zhao X."/>
            <person name="Zhong W.Y."/>
            <person name="Ma X.K."/>
            <person name="Ma L."/>
            <person name="Huang J."/>
            <person name="Chen G.Z."/>
            <person name="Huang M.Z."/>
            <person name="Huang L."/>
            <person name="Peng D.H."/>
            <person name="Luo Y.B."/>
            <person name="Zou S.Q."/>
            <person name="Chen S.P."/>
            <person name="Lan S."/>
            <person name="Tsai W.C."/>
            <person name="Van de Peer Y."/>
            <person name="Liu Z.J."/>
        </authorList>
    </citation>
    <scope>NUCLEOTIDE SEQUENCE [LARGE SCALE GENOMIC DNA]</scope>
    <source>
        <strain evidence="8">Lor288</strain>
    </source>
</reference>
<feature type="compositionally biased region" description="Basic residues" evidence="6">
    <location>
        <begin position="23"/>
        <end position="37"/>
    </location>
</feature>